<dbReference type="Proteomes" id="UP001501729">
    <property type="component" value="Unassembled WGS sequence"/>
</dbReference>
<gene>
    <name evidence="1" type="ORF">GCM10025751_05760</name>
</gene>
<sequence>MTDADDANLEQFLRDVDKVYAEYENGYMDADAALSVLDDHLESLRAQIE</sequence>
<evidence type="ECO:0000313" key="2">
    <source>
        <dbReference type="Proteomes" id="UP001501729"/>
    </source>
</evidence>
<proteinExistence type="predicted"/>
<accession>A0AAV3UCM2</accession>
<keyword evidence="2" id="KW-1185">Reference proteome</keyword>
<name>A0AAV3UCM2_9EURY</name>
<dbReference type="GeneID" id="68615266"/>
<evidence type="ECO:0000313" key="1">
    <source>
        <dbReference type="EMBL" id="GAA5042425.1"/>
    </source>
</evidence>
<protein>
    <submittedName>
        <fullName evidence="1">Uncharacterized protein</fullName>
    </submittedName>
</protein>
<dbReference type="AlphaFoldDB" id="A0AAV3UCM2"/>
<organism evidence="1 2">
    <name type="scientific">Haladaptatus pallidirubidus</name>
    <dbReference type="NCBI Taxonomy" id="1008152"/>
    <lineage>
        <taxon>Archaea</taxon>
        <taxon>Methanobacteriati</taxon>
        <taxon>Methanobacteriota</taxon>
        <taxon>Stenosarchaea group</taxon>
        <taxon>Halobacteria</taxon>
        <taxon>Halobacteriales</taxon>
        <taxon>Haladaptataceae</taxon>
        <taxon>Haladaptatus</taxon>
    </lineage>
</organism>
<reference evidence="1 2" key="1">
    <citation type="journal article" date="2019" name="Int. J. Syst. Evol. Microbiol.">
        <title>The Global Catalogue of Microorganisms (GCM) 10K type strain sequencing project: providing services to taxonomists for standard genome sequencing and annotation.</title>
        <authorList>
            <consortium name="The Broad Institute Genomics Platform"/>
            <consortium name="The Broad Institute Genome Sequencing Center for Infectious Disease"/>
            <person name="Wu L."/>
            <person name="Ma J."/>
        </authorList>
    </citation>
    <scope>NUCLEOTIDE SEQUENCE [LARGE SCALE GENOMIC DNA]</scope>
    <source>
        <strain evidence="1 2">JCM 17504</strain>
    </source>
</reference>
<dbReference type="RefSeq" id="WP_227775375.1">
    <property type="nucleotide sequence ID" value="NZ_BAABKX010000001.1"/>
</dbReference>
<dbReference type="EMBL" id="BAABKX010000001">
    <property type="protein sequence ID" value="GAA5042425.1"/>
    <property type="molecule type" value="Genomic_DNA"/>
</dbReference>
<comment type="caution">
    <text evidence="1">The sequence shown here is derived from an EMBL/GenBank/DDBJ whole genome shotgun (WGS) entry which is preliminary data.</text>
</comment>